<gene>
    <name evidence="2" type="ORF">A2837_03040</name>
</gene>
<protein>
    <submittedName>
        <fullName evidence="2">Uncharacterized protein</fullName>
    </submittedName>
</protein>
<evidence type="ECO:0000256" key="1">
    <source>
        <dbReference type="SAM" id="Phobius"/>
    </source>
</evidence>
<keyword evidence="1" id="KW-0472">Membrane</keyword>
<dbReference type="STRING" id="1798475.A2837_03040"/>
<dbReference type="Proteomes" id="UP000176322">
    <property type="component" value="Unassembled WGS sequence"/>
</dbReference>
<feature type="transmembrane region" description="Helical" evidence="1">
    <location>
        <begin position="5"/>
        <end position="26"/>
    </location>
</feature>
<sequence>MSKKILIAIGSATILLLLGAWVYLFLFGTPESVGQALNNLNSPETPFDQPIVGSLDTTVAVGNNNLAQLTTRPVAGFVLVNTGSQPTIRYAEKGTGHIYEINVISGAEERLDGTTSANTTEAYFSKDGAEAVLVLADSTERSVVWRTAIGSGNSVPLSSNSHDFSWNEAGALRYTERTTTGTTAYENNGENLQLWSIPLSDVSVFFTENSAFVANNPAARLSGSLYEIQDGNLAKVIGPAYSFTGLPDPDGQFLLYRYFDTENQANVAKIKDLFTDEETIVPLSSVPEKCAFNSVRRRVWCASSFMFLGQDREYLNKWYRGEVVSADRIWTSDYGNWGVSSLEIDLSDAAGFDIDVIDMTVSDDGTMLLFRNKINDALWMYRLSEAPLEESEETITETEAAATTTDAF</sequence>
<keyword evidence="1" id="KW-1133">Transmembrane helix</keyword>
<evidence type="ECO:0000313" key="2">
    <source>
        <dbReference type="EMBL" id="OGG41460.1"/>
    </source>
</evidence>
<dbReference type="EMBL" id="MFKO01000008">
    <property type="protein sequence ID" value="OGG41460.1"/>
    <property type="molecule type" value="Genomic_DNA"/>
</dbReference>
<keyword evidence="1" id="KW-0812">Transmembrane</keyword>
<dbReference type="SUPFAM" id="SSF50956">
    <property type="entry name" value="Thermostable phytase (3-phytase)"/>
    <property type="match status" value="1"/>
</dbReference>
<reference evidence="2 3" key="1">
    <citation type="journal article" date="2016" name="Nat. Commun.">
        <title>Thousands of microbial genomes shed light on interconnected biogeochemical processes in an aquifer system.</title>
        <authorList>
            <person name="Anantharaman K."/>
            <person name="Brown C.T."/>
            <person name="Hug L.A."/>
            <person name="Sharon I."/>
            <person name="Castelle C.J."/>
            <person name="Probst A.J."/>
            <person name="Thomas B.C."/>
            <person name="Singh A."/>
            <person name="Wilkins M.J."/>
            <person name="Karaoz U."/>
            <person name="Brodie E.L."/>
            <person name="Williams K.H."/>
            <person name="Hubbard S.S."/>
            <person name="Banfield J.F."/>
        </authorList>
    </citation>
    <scope>NUCLEOTIDE SEQUENCE [LARGE SCALE GENOMIC DNA]</scope>
</reference>
<organism evidence="2 3">
    <name type="scientific">Candidatus Kaiserbacteria bacterium RIFCSPHIGHO2_01_FULL_46_22</name>
    <dbReference type="NCBI Taxonomy" id="1798475"/>
    <lineage>
        <taxon>Bacteria</taxon>
        <taxon>Candidatus Kaiseribacteriota</taxon>
    </lineage>
</organism>
<dbReference type="AlphaFoldDB" id="A0A1F6BX18"/>
<name>A0A1F6BX18_9BACT</name>
<comment type="caution">
    <text evidence="2">The sequence shown here is derived from an EMBL/GenBank/DDBJ whole genome shotgun (WGS) entry which is preliminary data.</text>
</comment>
<evidence type="ECO:0000313" key="3">
    <source>
        <dbReference type="Proteomes" id="UP000176322"/>
    </source>
</evidence>
<accession>A0A1F6BX18</accession>
<proteinExistence type="predicted"/>